<evidence type="ECO:0000256" key="5">
    <source>
        <dbReference type="ARBA" id="ARBA00022741"/>
    </source>
</evidence>
<keyword evidence="5" id="KW-0547">Nucleotide-binding</keyword>
<evidence type="ECO:0000259" key="10">
    <source>
        <dbReference type="Pfam" id="PF13188"/>
    </source>
</evidence>
<dbReference type="PANTHER" id="PTHR41523">
    <property type="entry name" value="TWO-COMPONENT SYSTEM SENSOR PROTEIN"/>
    <property type="match status" value="1"/>
</dbReference>
<comment type="caution">
    <text evidence="11">The sequence shown here is derived from an EMBL/GenBank/DDBJ whole genome shotgun (WGS) entry which is preliminary data.</text>
</comment>
<feature type="compositionally biased region" description="Gly residues" evidence="8">
    <location>
        <begin position="303"/>
        <end position="312"/>
    </location>
</feature>
<dbReference type="Proteomes" id="UP000078543">
    <property type="component" value="Unassembled WGS sequence"/>
</dbReference>
<evidence type="ECO:0000256" key="8">
    <source>
        <dbReference type="SAM" id="MobiDB-lite"/>
    </source>
</evidence>
<evidence type="ECO:0000256" key="6">
    <source>
        <dbReference type="ARBA" id="ARBA00022777"/>
    </source>
</evidence>
<keyword evidence="4" id="KW-0808">Transferase</keyword>
<sequence length="312" mass="32440">MEADGSDFPTLTAILAALPDPILAFDGGGRMVFANRAAQDRLGDRPALAAELGALCARVRSDGEPQSRVIDGEWEWRARPAGGGLVVASPRSVPADLAAELAAIQDDNRALLQEIHHRVKNSLQVVSAMLRMQSWRLADSPMRWPFEEACSRILTLASVHEVLYRQGSPGAVDFAAILGPLVEGLARQREEGRPLPTVTIGGGNLLLTIDRAIPAALIVQEWLSAAKGPVSIALSPGGPVVVSGLAGLDPASLGARMVAVLVAQLRGRVEMVSGPPAGLVLHLQQQDFGAMAGGGQEPAEIGAGDGGGHVVA</sequence>
<dbReference type="STRING" id="1437059.A6A05_12780"/>
<dbReference type="InterPro" id="IPR035965">
    <property type="entry name" value="PAS-like_dom_sf"/>
</dbReference>
<proteinExistence type="predicted"/>
<keyword evidence="6" id="KW-0418">Kinase</keyword>
<organism evidence="11 12">
    <name type="scientific">Magnetospirillum moscoviense</name>
    <dbReference type="NCBI Taxonomy" id="1437059"/>
    <lineage>
        <taxon>Bacteria</taxon>
        <taxon>Pseudomonadati</taxon>
        <taxon>Pseudomonadota</taxon>
        <taxon>Alphaproteobacteria</taxon>
        <taxon>Rhodospirillales</taxon>
        <taxon>Rhodospirillaceae</taxon>
        <taxon>Magnetospirillum</taxon>
    </lineage>
</organism>
<evidence type="ECO:0000256" key="7">
    <source>
        <dbReference type="ARBA" id="ARBA00022840"/>
    </source>
</evidence>
<evidence type="ECO:0000256" key="4">
    <source>
        <dbReference type="ARBA" id="ARBA00022679"/>
    </source>
</evidence>
<dbReference type="PANTHER" id="PTHR41523:SF8">
    <property type="entry name" value="ETHYLENE RESPONSE SENSOR PROTEIN"/>
    <property type="match status" value="1"/>
</dbReference>
<dbReference type="EC" id="2.7.13.3" evidence="2"/>
<dbReference type="GO" id="GO:0004673">
    <property type="term" value="F:protein histidine kinase activity"/>
    <property type="evidence" value="ECO:0007669"/>
    <property type="project" value="UniProtKB-EC"/>
</dbReference>
<evidence type="ECO:0000313" key="11">
    <source>
        <dbReference type="EMBL" id="OAN49894.1"/>
    </source>
</evidence>
<evidence type="ECO:0000313" key="12">
    <source>
        <dbReference type="Proteomes" id="UP000078543"/>
    </source>
</evidence>
<evidence type="ECO:0000256" key="2">
    <source>
        <dbReference type="ARBA" id="ARBA00012438"/>
    </source>
</evidence>
<feature type="domain" description="PAS" evidence="10">
    <location>
        <begin position="11"/>
        <end position="53"/>
    </location>
</feature>
<gene>
    <name evidence="11" type="ORF">A6A05_12780</name>
</gene>
<reference evidence="11 12" key="1">
    <citation type="submission" date="2016-04" db="EMBL/GenBank/DDBJ databases">
        <title>Draft genome sequence of freshwater magnetotactic bacteria Magnetospirillum marisnigri SP-1 and Magnetospirillum moscoviense BB-1.</title>
        <authorList>
            <person name="Koziaeva V."/>
            <person name="Dziuba M.V."/>
            <person name="Ivanov T.M."/>
            <person name="Kuznetsov B."/>
            <person name="Grouzdev D.S."/>
        </authorList>
    </citation>
    <scope>NUCLEOTIDE SEQUENCE [LARGE SCALE GENOMIC DNA]</scope>
    <source>
        <strain evidence="11 12">BB-1</strain>
    </source>
</reference>
<dbReference type="EMBL" id="LWQU01000142">
    <property type="protein sequence ID" value="OAN49894.1"/>
    <property type="molecule type" value="Genomic_DNA"/>
</dbReference>
<dbReference type="Gene3D" id="3.30.450.20">
    <property type="entry name" value="PAS domain"/>
    <property type="match status" value="1"/>
</dbReference>
<name>A0A178MPM1_9PROT</name>
<feature type="domain" description="Signal transduction histidine kinase subgroup 2 dimerisation and phosphoacceptor" evidence="9">
    <location>
        <begin position="114"/>
        <end position="186"/>
    </location>
</feature>
<dbReference type="RefSeq" id="WP_068501037.1">
    <property type="nucleotide sequence ID" value="NZ_LWQU01000142.1"/>
</dbReference>
<keyword evidence="7" id="KW-0067">ATP-binding</keyword>
<evidence type="ECO:0000256" key="3">
    <source>
        <dbReference type="ARBA" id="ARBA00022553"/>
    </source>
</evidence>
<protein>
    <recommendedName>
        <fullName evidence="2">histidine kinase</fullName>
        <ecNumber evidence="2">2.7.13.3</ecNumber>
    </recommendedName>
</protein>
<dbReference type="InterPro" id="IPR000014">
    <property type="entry name" value="PAS"/>
</dbReference>
<dbReference type="SUPFAM" id="SSF55785">
    <property type="entry name" value="PYP-like sensor domain (PAS domain)"/>
    <property type="match status" value="1"/>
</dbReference>
<evidence type="ECO:0000259" key="9">
    <source>
        <dbReference type="Pfam" id="PF07568"/>
    </source>
</evidence>
<comment type="catalytic activity">
    <reaction evidence="1">
        <text>ATP + protein L-histidine = ADP + protein N-phospho-L-histidine.</text>
        <dbReference type="EC" id="2.7.13.3"/>
    </reaction>
</comment>
<evidence type="ECO:0000256" key="1">
    <source>
        <dbReference type="ARBA" id="ARBA00000085"/>
    </source>
</evidence>
<accession>A0A178MPM1</accession>
<dbReference type="Pfam" id="PF13188">
    <property type="entry name" value="PAS_8"/>
    <property type="match status" value="1"/>
</dbReference>
<dbReference type="Pfam" id="PF07568">
    <property type="entry name" value="HisKA_2"/>
    <property type="match status" value="1"/>
</dbReference>
<dbReference type="InterPro" id="IPR011495">
    <property type="entry name" value="Sig_transdc_His_kin_sub2_dim/P"/>
</dbReference>
<feature type="region of interest" description="Disordered" evidence="8">
    <location>
        <begin position="292"/>
        <end position="312"/>
    </location>
</feature>
<keyword evidence="12" id="KW-1185">Reference proteome</keyword>
<dbReference type="AlphaFoldDB" id="A0A178MPM1"/>
<dbReference type="GO" id="GO:0005524">
    <property type="term" value="F:ATP binding"/>
    <property type="evidence" value="ECO:0007669"/>
    <property type="project" value="UniProtKB-KW"/>
</dbReference>
<keyword evidence="3" id="KW-0597">Phosphoprotein</keyword>